<organism evidence="1 2">
    <name type="scientific">Enterococcus camelliae</name>
    <dbReference type="NCBI Taxonomy" id="453959"/>
    <lineage>
        <taxon>Bacteria</taxon>
        <taxon>Bacillati</taxon>
        <taxon>Bacillota</taxon>
        <taxon>Bacilli</taxon>
        <taxon>Lactobacillales</taxon>
        <taxon>Enterococcaceae</taxon>
        <taxon>Enterococcus</taxon>
    </lineage>
</organism>
<accession>A0ABW5TLS8</accession>
<protein>
    <submittedName>
        <fullName evidence="1">Uncharacterized protein</fullName>
    </submittedName>
</protein>
<name>A0ABW5TLS8_9ENTE</name>
<dbReference type="Proteomes" id="UP001597427">
    <property type="component" value="Unassembled WGS sequence"/>
</dbReference>
<keyword evidence="2" id="KW-1185">Reference proteome</keyword>
<reference evidence="2" key="1">
    <citation type="journal article" date="2019" name="Int. J. Syst. Evol. Microbiol.">
        <title>The Global Catalogue of Microorganisms (GCM) 10K type strain sequencing project: providing services to taxonomists for standard genome sequencing and annotation.</title>
        <authorList>
            <consortium name="The Broad Institute Genomics Platform"/>
            <consortium name="The Broad Institute Genome Sequencing Center for Infectious Disease"/>
            <person name="Wu L."/>
            <person name="Ma J."/>
        </authorList>
    </citation>
    <scope>NUCLEOTIDE SEQUENCE [LARGE SCALE GENOMIC DNA]</scope>
    <source>
        <strain evidence="2">TISTR 932</strain>
    </source>
</reference>
<evidence type="ECO:0000313" key="2">
    <source>
        <dbReference type="Proteomes" id="UP001597427"/>
    </source>
</evidence>
<sequence length="255" mass="30411">QFRLTHHAQCQSARSFINNMLYFARWLTCTCNLSLNENTHPLKYTKKYNKEYTGFNGDCDKEVYPMYNYLNWQEDFRSSVRGETMNSFSTTFHRAVYLSENRIEIYEEIGIDDKKDLKKQYDLLLENNNYQKFSVISKNLKEFERFAQLTQTIGDFTVLPNWMNTGRGCSKTIFDYWDLTLKSLYEFLFPLDAWETFVNKYYLHPFLDKNLKPMEFWDNHFTSCLWQNKSTHGCSAKAHSPANCLSYNKKPLRAT</sequence>
<proteinExistence type="predicted"/>
<comment type="caution">
    <text evidence="1">The sequence shown here is derived from an EMBL/GenBank/DDBJ whole genome shotgun (WGS) entry which is preliminary data.</text>
</comment>
<evidence type="ECO:0000313" key="1">
    <source>
        <dbReference type="EMBL" id="MFD2729902.1"/>
    </source>
</evidence>
<gene>
    <name evidence="1" type="ORF">ACFSR0_10965</name>
</gene>
<feature type="non-terminal residue" evidence="1">
    <location>
        <position position="1"/>
    </location>
</feature>
<dbReference type="EMBL" id="JBHUMO010000068">
    <property type="protein sequence ID" value="MFD2729902.1"/>
    <property type="molecule type" value="Genomic_DNA"/>
</dbReference>